<organism evidence="2 3">
    <name type="scientific">Chengkuizengella marina</name>
    <dbReference type="NCBI Taxonomy" id="2507566"/>
    <lineage>
        <taxon>Bacteria</taxon>
        <taxon>Bacillati</taxon>
        <taxon>Bacillota</taxon>
        <taxon>Bacilli</taxon>
        <taxon>Bacillales</taxon>
        <taxon>Paenibacillaceae</taxon>
        <taxon>Chengkuizengella</taxon>
    </lineage>
</organism>
<proteinExistence type="predicted"/>
<feature type="transmembrane region" description="Helical" evidence="1">
    <location>
        <begin position="15"/>
        <end position="36"/>
    </location>
</feature>
<name>A0A6N9Q602_9BACL</name>
<protein>
    <submittedName>
        <fullName evidence="2">Uncharacterized protein</fullName>
    </submittedName>
</protein>
<reference evidence="2 3" key="1">
    <citation type="submission" date="2019-01" db="EMBL/GenBank/DDBJ databases">
        <title>Chengkuizengella sp. nov., isolated from deep-sea sediment of East Pacific Ocean.</title>
        <authorList>
            <person name="Yang J."/>
            <person name="Lai Q."/>
            <person name="Shao Z."/>
        </authorList>
    </citation>
    <scope>NUCLEOTIDE SEQUENCE [LARGE SCALE GENOMIC DNA]</scope>
    <source>
        <strain evidence="2 3">YPA3-1-1</strain>
    </source>
</reference>
<dbReference type="RefSeq" id="WP_160647065.1">
    <property type="nucleotide sequence ID" value="NZ_SIJB01000030.1"/>
</dbReference>
<keyword evidence="1" id="KW-1133">Transmembrane helix</keyword>
<sequence>MNFLRDGLSIDEFKVSILVVILILAFGFGIFNYIIAADISDNWLNLLKTLIYVIAGVNAIEGVSKIVTKIENHKEETT</sequence>
<dbReference type="Proteomes" id="UP000448943">
    <property type="component" value="Unassembled WGS sequence"/>
</dbReference>
<keyword evidence="1" id="KW-0472">Membrane</keyword>
<dbReference type="AlphaFoldDB" id="A0A6N9Q602"/>
<keyword evidence="3" id="KW-1185">Reference proteome</keyword>
<evidence type="ECO:0000313" key="3">
    <source>
        <dbReference type="Proteomes" id="UP000448943"/>
    </source>
</evidence>
<dbReference type="EMBL" id="SIJB01000030">
    <property type="protein sequence ID" value="NBI30257.1"/>
    <property type="molecule type" value="Genomic_DNA"/>
</dbReference>
<evidence type="ECO:0000256" key="1">
    <source>
        <dbReference type="SAM" id="Phobius"/>
    </source>
</evidence>
<accession>A0A6N9Q602</accession>
<comment type="caution">
    <text evidence="2">The sequence shown here is derived from an EMBL/GenBank/DDBJ whole genome shotgun (WGS) entry which is preliminary data.</text>
</comment>
<keyword evidence="1" id="KW-0812">Transmembrane</keyword>
<evidence type="ECO:0000313" key="2">
    <source>
        <dbReference type="EMBL" id="NBI30257.1"/>
    </source>
</evidence>
<dbReference type="OrthoDB" id="2971458at2"/>
<gene>
    <name evidence="2" type="ORF">ERL59_15010</name>
</gene>